<dbReference type="PATRIC" id="fig|52133.18.peg.277"/>
<comment type="caution">
    <text evidence="1">The sequence shown here is derived from an EMBL/GenBank/DDBJ whole genome shotgun (WGS) entry which is preliminary data.</text>
</comment>
<proteinExistence type="predicted"/>
<dbReference type="EMBL" id="JRUE01000034">
    <property type="protein sequence ID" value="KXZ74018.1"/>
    <property type="molecule type" value="Genomic_DNA"/>
</dbReference>
<evidence type="ECO:0000313" key="3">
    <source>
        <dbReference type="Proteomes" id="UP000075544"/>
    </source>
</evidence>
<evidence type="ECO:0000313" key="4">
    <source>
        <dbReference type="Proteomes" id="UP000075680"/>
    </source>
</evidence>
<protein>
    <submittedName>
        <fullName evidence="1">Uncharacterized protein</fullName>
    </submittedName>
</protein>
<name>A0A150HZX4_9GAMM</name>
<accession>A0A137Y967</accession>
<dbReference type="Proteomes" id="UP000075544">
    <property type="component" value="Unassembled WGS sequence"/>
</dbReference>
<dbReference type="AlphaFoldDB" id="A0A150HZX4"/>
<reference evidence="3 4" key="1">
    <citation type="journal article" date="2016" name="Sci. Rep.">
        <title>Genomic and phenotypic characterization of the species Acinetobacter venetianus.</title>
        <authorList>
            <person name="Fondi M."/>
            <person name="Maida I."/>
            <person name="Perrin E."/>
            <person name="Orlandini V."/>
            <person name="La Torre L."/>
            <person name="Bosi E."/>
            <person name="Negroni A."/>
            <person name="Zanaroli G."/>
            <person name="Fava F."/>
            <person name="Decorosi F."/>
            <person name="Giovannetti L."/>
            <person name="Viti C."/>
            <person name="Vaneechoutte M."/>
            <person name="Dijkshoorn L."/>
            <person name="Fani R."/>
        </authorList>
    </citation>
    <scope>NUCLEOTIDE SEQUENCE [LARGE SCALE GENOMIC DNA]</scope>
    <source>
        <strain evidence="1 3">LUH13518</strain>
        <strain evidence="2 4">LUH5627</strain>
    </source>
</reference>
<organism evidence="1 3">
    <name type="scientific">Acinetobacter venetianus</name>
    <dbReference type="NCBI Taxonomy" id="52133"/>
    <lineage>
        <taxon>Bacteria</taxon>
        <taxon>Pseudomonadati</taxon>
        <taxon>Pseudomonadota</taxon>
        <taxon>Gammaproteobacteria</taxon>
        <taxon>Moraxellales</taxon>
        <taxon>Moraxellaceae</taxon>
        <taxon>Acinetobacter</taxon>
    </lineage>
</organism>
<sequence>MKNRVVKAKNLVAFRIWLEKLGYSVKNLADNRGFTFSFKKEYGLVTCDLSGNALAMQLGEEFEDHLKA</sequence>
<evidence type="ECO:0000313" key="1">
    <source>
        <dbReference type="EMBL" id="KXZ72621.1"/>
    </source>
</evidence>
<dbReference type="EMBL" id="JRHX01000023">
    <property type="protein sequence ID" value="KXZ72621.1"/>
    <property type="molecule type" value="Genomic_DNA"/>
</dbReference>
<accession>A0A150HZX4</accession>
<dbReference type="Proteomes" id="UP000075680">
    <property type="component" value="Unassembled WGS sequence"/>
</dbReference>
<evidence type="ECO:0000313" key="2">
    <source>
        <dbReference type="EMBL" id="KXZ74018.1"/>
    </source>
</evidence>
<dbReference type="GeneID" id="58194274"/>
<dbReference type="RefSeq" id="WP_004878555.1">
    <property type="nucleotide sequence ID" value="NZ_BCLZ01000011.1"/>
</dbReference>
<gene>
    <name evidence="1" type="ORF">AVENLUH13518_00340</name>
    <name evidence="2" type="ORF">AVENLUH5627_00268</name>
</gene>